<sequence>MISIGHNSHSNICWRTWHHSRQTKELDILKIWHNSQAILQRCGFIQFCKQFCRHLTCWSPGEVNYDILNWNIVVKKNIPRQHEGCSCGIFIIKYMQYWNGSEITSPFAQKDMETFRKMPALK</sequence>
<reference evidence="5" key="1">
    <citation type="submission" date="2020-07" db="EMBL/GenBank/DDBJ databases">
        <title>Genome sequence and genetic diversity analysis of an under-domesticated orphan crop, white fonio (Digitaria exilis).</title>
        <authorList>
            <person name="Bennetzen J.L."/>
            <person name="Chen S."/>
            <person name="Ma X."/>
            <person name="Wang X."/>
            <person name="Yssel A.E.J."/>
            <person name="Chaluvadi S.R."/>
            <person name="Johnson M."/>
            <person name="Gangashetty P."/>
            <person name="Hamidou F."/>
            <person name="Sanogo M.D."/>
            <person name="Zwaenepoel A."/>
            <person name="Wallace J."/>
            <person name="Van De Peer Y."/>
            <person name="Van Deynze A."/>
        </authorList>
    </citation>
    <scope>NUCLEOTIDE SEQUENCE</scope>
    <source>
        <tissue evidence="5">Leaves</tissue>
    </source>
</reference>
<keyword evidence="2" id="KW-0645">Protease</keyword>
<protein>
    <recommendedName>
        <fullName evidence="4">Ubiquitin-like protease family profile domain-containing protein</fullName>
    </recommendedName>
</protein>
<dbReference type="GO" id="GO:0006508">
    <property type="term" value="P:proteolysis"/>
    <property type="evidence" value="ECO:0007669"/>
    <property type="project" value="UniProtKB-KW"/>
</dbReference>
<dbReference type="Proteomes" id="UP000636709">
    <property type="component" value="Unassembled WGS sequence"/>
</dbReference>
<evidence type="ECO:0000313" key="5">
    <source>
        <dbReference type="EMBL" id="KAF8697123.1"/>
    </source>
</evidence>
<keyword evidence="6" id="KW-1185">Reference proteome</keyword>
<keyword evidence="3" id="KW-0378">Hydrolase</keyword>
<dbReference type="EMBL" id="JACEFO010001877">
    <property type="protein sequence ID" value="KAF8697123.1"/>
    <property type="molecule type" value="Genomic_DNA"/>
</dbReference>
<dbReference type="Gene3D" id="3.40.395.10">
    <property type="entry name" value="Adenoviral Proteinase, Chain A"/>
    <property type="match status" value="1"/>
</dbReference>
<dbReference type="GO" id="GO:0008234">
    <property type="term" value="F:cysteine-type peptidase activity"/>
    <property type="evidence" value="ECO:0007669"/>
    <property type="project" value="InterPro"/>
</dbReference>
<evidence type="ECO:0000256" key="1">
    <source>
        <dbReference type="ARBA" id="ARBA00005234"/>
    </source>
</evidence>
<comment type="caution">
    <text evidence="5">The sequence shown here is derived from an EMBL/GenBank/DDBJ whole genome shotgun (WGS) entry which is preliminary data.</text>
</comment>
<evidence type="ECO:0000259" key="4">
    <source>
        <dbReference type="Pfam" id="PF02902"/>
    </source>
</evidence>
<organism evidence="5 6">
    <name type="scientific">Digitaria exilis</name>
    <dbReference type="NCBI Taxonomy" id="1010633"/>
    <lineage>
        <taxon>Eukaryota</taxon>
        <taxon>Viridiplantae</taxon>
        <taxon>Streptophyta</taxon>
        <taxon>Embryophyta</taxon>
        <taxon>Tracheophyta</taxon>
        <taxon>Spermatophyta</taxon>
        <taxon>Magnoliopsida</taxon>
        <taxon>Liliopsida</taxon>
        <taxon>Poales</taxon>
        <taxon>Poaceae</taxon>
        <taxon>PACMAD clade</taxon>
        <taxon>Panicoideae</taxon>
        <taxon>Panicodae</taxon>
        <taxon>Paniceae</taxon>
        <taxon>Anthephorinae</taxon>
        <taxon>Digitaria</taxon>
    </lineage>
</organism>
<dbReference type="SUPFAM" id="SSF54001">
    <property type="entry name" value="Cysteine proteinases"/>
    <property type="match status" value="1"/>
</dbReference>
<evidence type="ECO:0000256" key="3">
    <source>
        <dbReference type="ARBA" id="ARBA00022801"/>
    </source>
</evidence>
<comment type="similarity">
    <text evidence="1">Belongs to the peptidase C48 family.</text>
</comment>
<gene>
    <name evidence="5" type="ORF">HU200_036115</name>
</gene>
<evidence type="ECO:0000313" key="6">
    <source>
        <dbReference type="Proteomes" id="UP000636709"/>
    </source>
</evidence>
<feature type="domain" description="Ubiquitin-like protease family profile" evidence="4">
    <location>
        <begin position="64"/>
        <end position="118"/>
    </location>
</feature>
<dbReference type="InterPro" id="IPR003653">
    <property type="entry name" value="Peptidase_C48_C"/>
</dbReference>
<name>A0A835BH43_9POAL</name>
<evidence type="ECO:0000256" key="2">
    <source>
        <dbReference type="ARBA" id="ARBA00022670"/>
    </source>
</evidence>
<dbReference type="OrthoDB" id="695123at2759"/>
<dbReference type="Pfam" id="PF02902">
    <property type="entry name" value="Peptidase_C48"/>
    <property type="match status" value="1"/>
</dbReference>
<accession>A0A835BH43</accession>
<proteinExistence type="inferred from homology"/>
<dbReference type="AlphaFoldDB" id="A0A835BH43"/>
<dbReference type="InterPro" id="IPR038765">
    <property type="entry name" value="Papain-like_cys_pep_sf"/>
</dbReference>